<dbReference type="GO" id="GO:0008233">
    <property type="term" value="F:peptidase activity"/>
    <property type="evidence" value="ECO:0007669"/>
    <property type="project" value="UniProtKB-KW"/>
</dbReference>
<name>A0A4C1T7P2_EUMVA</name>
<proteinExistence type="predicted"/>
<dbReference type="GO" id="GO:0046872">
    <property type="term" value="F:metal ion binding"/>
    <property type="evidence" value="ECO:0007669"/>
    <property type="project" value="InterPro"/>
</dbReference>
<evidence type="ECO:0000313" key="1">
    <source>
        <dbReference type="EMBL" id="GBP09467.1"/>
    </source>
</evidence>
<dbReference type="InterPro" id="IPR011249">
    <property type="entry name" value="Metalloenz_LuxS/M16"/>
</dbReference>
<dbReference type="Proteomes" id="UP000299102">
    <property type="component" value="Unassembled WGS sequence"/>
</dbReference>
<evidence type="ECO:0000313" key="2">
    <source>
        <dbReference type="Proteomes" id="UP000299102"/>
    </source>
</evidence>
<accession>A0A4C1T7P2</accession>
<keyword evidence="1" id="KW-0645">Protease</keyword>
<dbReference type="EMBL" id="BGZK01008701">
    <property type="protein sequence ID" value="GBP09467.1"/>
    <property type="molecule type" value="Genomic_DNA"/>
</dbReference>
<reference evidence="1 2" key="1">
    <citation type="journal article" date="2019" name="Commun. Biol.">
        <title>The bagworm genome reveals a unique fibroin gene that provides high tensile strength.</title>
        <authorList>
            <person name="Kono N."/>
            <person name="Nakamura H."/>
            <person name="Ohtoshi R."/>
            <person name="Tomita M."/>
            <person name="Numata K."/>
            <person name="Arakawa K."/>
        </authorList>
    </citation>
    <scope>NUCLEOTIDE SEQUENCE [LARGE SCALE GENOMIC DNA]</scope>
</reference>
<dbReference type="OrthoDB" id="10250783at2759"/>
<dbReference type="AlphaFoldDB" id="A0A4C1T7P2"/>
<dbReference type="Gene3D" id="3.30.830.10">
    <property type="entry name" value="Metalloenzyme, LuxS/M16 peptidase-like"/>
    <property type="match status" value="1"/>
</dbReference>
<gene>
    <name evidence="1" type="ORF">EVAR_73787_1</name>
</gene>
<dbReference type="SUPFAM" id="SSF63411">
    <property type="entry name" value="LuxS/MPP-like metallohydrolase"/>
    <property type="match status" value="1"/>
</dbReference>
<sequence length="113" mass="13490">MQKGFDEQHIESVLHNIGLSLKHQSPQFGLGLLFNSTPLWNHEDDTYEDNFKTAELELLKQKIMALDHEKRTKIYENGLKLEEAQRLYQMLIYYPVSRLQMSRKLLNWNPSKW</sequence>
<keyword evidence="1" id="KW-0378">Hydrolase</keyword>
<dbReference type="STRING" id="151549.A0A4C1T7P2"/>
<keyword evidence="2" id="KW-1185">Reference proteome</keyword>
<dbReference type="GO" id="GO:0006508">
    <property type="term" value="P:proteolysis"/>
    <property type="evidence" value="ECO:0007669"/>
    <property type="project" value="UniProtKB-KW"/>
</dbReference>
<protein>
    <submittedName>
        <fullName evidence="1">Presequence protease, mitochondrial</fullName>
    </submittedName>
</protein>
<organism evidence="1 2">
    <name type="scientific">Eumeta variegata</name>
    <name type="common">Bagworm moth</name>
    <name type="synonym">Eumeta japonica</name>
    <dbReference type="NCBI Taxonomy" id="151549"/>
    <lineage>
        <taxon>Eukaryota</taxon>
        <taxon>Metazoa</taxon>
        <taxon>Ecdysozoa</taxon>
        <taxon>Arthropoda</taxon>
        <taxon>Hexapoda</taxon>
        <taxon>Insecta</taxon>
        <taxon>Pterygota</taxon>
        <taxon>Neoptera</taxon>
        <taxon>Endopterygota</taxon>
        <taxon>Lepidoptera</taxon>
        <taxon>Glossata</taxon>
        <taxon>Ditrysia</taxon>
        <taxon>Tineoidea</taxon>
        <taxon>Psychidae</taxon>
        <taxon>Oiketicinae</taxon>
        <taxon>Eumeta</taxon>
    </lineage>
</organism>
<comment type="caution">
    <text evidence="1">The sequence shown here is derived from an EMBL/GenBank/DDBJ whole genome shotgun (WGS) entry which is preliminary data.</text>
</comment>